<keyword evidence="3" id="KW-1185">Reference proteome</keyword>
<dbReference type="SUPFAM" id="SSF53098">
    <property type="entry name" value="Ribonuclease H-like"/>
    <property type="match status" value="1"/>
</dbReference>
<dbReference type="Proteomes" id="UP000184364">
    <property type="component" value="Unassembled WGS sequence"/>
</dbReference>
<organism evidence="2 3">
    <name type="scientific">Chryseobacterium polytrichastri</name>
    <dbReference type="NCBI Taxonomy" id="1302687"/>
    <lineage>
        <taxon>Bacteria</taxon>
        <taxon>Pseudomonadati</taxon>
        <taxon>Bacteroidota</taxon>
        <taxon>Flavobacteriia</taxon>
        <taxon>Flavobacteriales</taxon>
        <taxon>Weeksellaceae</taxon>
        <taxon>Chryseobacterium group</taxon>
        <taxon>Chryseobacterium</taxon>
    </lineage>
</organism>
<dbReference type="GO" id="GO:0003676">
    <property type="term" value="F:nucleic acid binding"/>
    <property type="evidence" value="ECO:0007669"/>
    <property type="project" value="InterPro"/>
</dbReference>
<reference evidence="3" key="1">
    <citation type="submission" date="2016-11" db="EMBL/GenBank/DDBJ databases">
        <authorList>
            <person name="Varghese N."/>
            <person name="Submissions S."/>
        </authorList>
    </citation>
    <scope>NUCLEOTIDE SEQUENCE [LARGE SCALE GENOMIC DNA]</scope>
    <source>
        <strain evidence="3">DSM 26899</strain>
    </source>
</reference>
<dbReference type="InterPro" id="IPR036397">
    <property type="entry name" value="RNaseH_sf"/>
</dbReference>
<evidence type="ECO:0000313" key="3">
    <source>
        <dbReference type="Proteomes" id="UP000184364"/>
    </source>
</evidence>
<dbReference type="NCBIfam" id="NF033545">
    <property type="entry name" value="transpos_IS630"/>
    <property type="match status" value="1"/>
</dbReference>
<dbReference type="AlphaFoldDB" id="A0A1M7LCX9"/>
<dbReference type="InterPro" id="IPR047655">
    <property type="entry name" value="Transpos_IS630-like"/>
</dbReference>
<dbReference type="EMBL" id="FRAV01000099">
    <property type="protein sequence ID" value="SHM75959.1"/>
    <property type="molecule type" value="Genomic_DNA"/>
</dbReference>
<dbReference type="InterPro" id="IPR038717">
    <property type="entry name" value="Tc1-like_DDE_dom"/>
</dbReference>
<dbReference type="RefSeq" id="WP_175549655.1">
    <property type="nucleotide sequence ID" value="NZ_FRAV01000099.1"/>
</dbReference>
<evidence type="ECO:0000313" key="2">
    <source>
        <dbReference type="EMBL" id="SHM75959.1"/>
    </source>
</evidence>
<sequence length="180" mass="21164">MELEKLSNNQDIDLYYGDESHFSREGYVPYGWQFPDEEVCIPVEKGFKINVLGIISRDNKCKSSVTQGNIDSDFVVAFFEKFSLEINKPTCVILDNASVHRSKKVKERLEYWQNRGLYFFYLPPYSPELNIAETLWRKLKKEWIDPLDYTNKDSLFYTVNRCMANIGKAIRIKYSPFSLI</sequence>
<proteinExistence type="predicted"/>
<gene>
    <name evidence="2" type="ORF">SAMN05444267_11001</name>
</gene>
<dbReference type="Pfam" id="PF13358">
    <property type="entry name" value="DDE_3"/>
    <property type="match status" value="1"/>
</dbReference>
<protein>
    <submittedName>
        <fullName evidence="2">Transposase</fullName>
    </submittedName>
</protein>
<dbReference type="STRING" id="1302687.SAMN05444267_11001"/>
<evidence type="ECO:0000259" key="1">
    <source>
        <dbReference type="Pfam" id="PF13358"/>
    </source>
</evidence>
<name>A0A1M7LCX9_9FLAO</name>
<feature type="domain" description="Tc1-like transposase DDE" evidence="1">
    <location>
        <begin position="13"/>
        <end position="153"/>
    </location>
</feature>
<dbReference type="Gene3D" id="3.30.420.10">
    <property type="entry name" value="Ribonuclease H-like superfamily/Ribonuclease H"/>
    <property type="match status" value="1"/>
</dbReference>
<dbReference type="InterPro" id="IPR012337">
    <property type="entry name" value="RNaseH-like_sf"/>
</dbReference>
<accession>A0A1M7LCX9</accession>